<organism evidence="1 2">
    <name type="scientific">Naganishia onofrii</name>
    <dbReference type="NCBI Taxonomy" id="1851511"/>
    <lineage>
        <taxon>Eukaryota</taxon>
        <taxon>Fungi</taxon>
        <taxon>Dikarya</taxon>
        <taxon>Basidiomycota</taxon>
        <taxon>Agaricomycotina</taxon>
        <taxon>Tremellomycetes</taxon>
        <taxon>Filobasidiales</taxon>
        <taxon>Filobasidiaceae</taxon>
        <taxon>Naganishia</taxon>
    </lineage>
</organism>
<comment type="caution">
    <text evidence="1">The sequence shown here is derived from an EMBL/GenBank/DDBJ whole genome shotgun (WGS) entry which is preliminary data.</text>
</comment>
<dbReference type="EMBL" id="JASBWV010000017">
    <property type="protein sequence ID" value="KAJ9121384.1"/>
    <property type="molecule type" value="Genomic_DNA"/>
</dbReference>
<evidence type="ECO:0000313" key="1">
    <source>
        <dbReference type="EMBL" id="KAJ9121384.1"/>
    </source>
</evidence>
<reference evidence="1" key="1">
    <citation type="submission" date="2023-04" db="EMBL/GenBank/DDBJ databases">
        <title>Draft Genome sequencing of Naganishia species isolated from polar environments using Oxford Nanopore Technology.</title>
        <authorList>
            <person name="Leo P."/>
            <person name="Venkateswaran K."/>
        </authorList>
    </citation>
    <scope>NUCLEOTIDE SEQUENCE</scope>
    <source>
        <strain evidence="1">DBVPG 5303</strain>
    </source>
</reference>
<protein>
    <submittedName>
        <fullName evidence="1">Uncharacterized protein</fullName>
    </submittedName>
</protein>
<proteinExistence type="predicted"/>
<dbReference type="Proteomes" id="UP001234202">
    <property type="component" value="Unassembled WGS sequence"/>
</dbReference>
<sequence>MPIYVCHCPDYPNSLDKRLSVREAHLKDASKDKEDGISREFIVLIPWEKSADGHLALSLSALESFGNVSDCIVFGRAFLSPEYSTSSVNPAPEVPAGQPNPGMAGSVMLLKFPTIEDCWARLKRDKYWEAGVWNKEQTTVVELIAAPGDDDKRGL</sequence>
<accession>A0ACC2XD87</accession>
<evidence type="ECO:0000313" key="2">
    <source>
        <dbReference type="Proteomes" id="UP001234202"/>
    </source>
</evidence>
<keyword evidence="2" id="KW-1185">Reference proteome</keyword>
<name>A0ACC2XD87_9TREE</name>
<gene>
    <name evidence="1" type="ORF">QFC24_004722</name>
</gene>